<dbReference type="SUPFAM" id="SSF52833">
    <property type="entry name" value="Thioredoxin-like"/>
    <property type="match status" value="1"/>
</dbReference>
<dbReference type="InterPro" id="IPR010987">
    <property type="entry name" value="Glutathione-S-Trfase_C-like"/>
</dbReference>
<dbReference type="SFLD" id="SFLDG00358">
    <property type="entry name" value="Main_(cytGST)"/>
    <property type="match status" value="1"/>
</dbReference>
<dbReference type="InterPro" id="IPR036282">
    <property type="entry name" value="Glutathione-S-Trfase_C_sf"/>
</dbReference>
<feature type="domain" description="GST C-terminal" evidence="2">
    <location>
        <begin position="97"/>
        <end position="230"/>
    </location>
</feature>
<protein>
    <submittedName>
        <fullName evidence="3">Thioredoxin-like protein</fullName>
    </submittedName>
</protein>
<dbReference type="Gene3D" id="3.40.30.10">
    <property type="entry name" value="Glutaredoxin"/>
    <property type="match status" value="1"/>
</dbReference>
<dbReference type="InterPro" id="IPR004045">
    <property type="entry name" value="Glutathione_S-Trfase_N"/>
</dbReference>
<dbReference type="Pfam" id="PF13409">
    <property type="entry name" value="GST_N_2"/>
    <property type="match status" value="1"/>
</dbReference>
<dbReference type="InterPro" id="IPR040079">
    <property type="entry name" value="Glutathione_S-Trfase"/>
</dbReference>
<accession>A0A9P4IHF9</accession>
<keyword evidence="4" id="KW-1185">Reference proteome</keyword>
<evidence type="ECO:0000259" key="1">
    <source>
        <dbReference type="PROSITE" id="PS50404"/>
    </source>
</evidence>
<dbReference type="EMBL" id="ML978125">
    <property type="protein sequence ID" value="KAF2099712.1"/>
    <property type="molecule type" value="Genomic_DNA"/>
</dbReference>
<evidence type="ECO:0000313" key="3">
    <source>
        <dbReference type="EMBL" id="KAF2099712.1"/>
    </source>
</evidence>
<dbReference type="PANTHER" id="PTHR43968:SF8">
    <property type="entry name" value="S-TRANSFERASE, PUTATIVE (AFU_ORTHOLOGUE AFUA_2G00590)-RELATED"/>
    <property type="match status" value="1"/>
</dbReference>
<dbReference type="GO" id="GO:0005737">
    <property type="term" value="C:cytoplasm"/>
    <property type="evidence" value="ECO:0007669"/>
    <property type="project" value="TreeGrafter"/>
</dbReference>
<reference evidence="3" key="1">
    <citation type="journal article" date="2020" name="Stud. Mycol.">
        <title>101 Dothideomycetes genomes: a test case for predicting lifestyles and emergence of pathogens.</title>
        <authorList>
            <person name="Haridas S."/>
            <person name="Albert R."/>
            <person name="Binder M."/>
            <person name="Bloem J."/>
            <person name="Labutti K."/>
            <person name="Salamov A."/>
            <person name="Andreopoulos B."/>
            <person name="Baker S."/>
            <person name="Barry K."/>
            <person name="Bills G."/>
            <person name="Bluhm B."/>
            <person name="Cannon C."/>
            <person name="Castanera R."/>
            <person name="Culley D."/>
            <person name="Daum C."/>
            <person name="Ezra D."/>
            <person name="Gonzalez J."/>
            <person name="Henrissat B."/>
            <person name="Kuo A."/>
            <person name="Liang C."/>
            <person name="Lipzen A."/>
            <person name="Lutzoni F."/>
            <person name="Magnuson J."/>
            <person name="Mondo S."/>
            <person name="Nolan M."/>
            <person name="Ohm R."/>
            <person name="Pangilinan J."/>
            <person name="Park H.-J."/>
            <person name="Ramirez L."/>
            <person name="Alfaro M."/>
            <person name="Sun H."/>
            <person name="Tritt A."/>
            <person name="Yoshinaga Y."/>
            <person name="Zwiers L.-H."/>
            <person name="Turgeon B."/>
            <person name="Goodwin S."/>
            <person name="Spatafora J."/>
            <person name="Crous P."/>
            <person name="Grigoriev I."/>
        </authorList>
    </citation>
    <scope>NUCLEOTIDE SEQUENCE</scope>
    <source>
        <strain evidence="3">CBS 133067</strain>
    </source>
</reference>
<dbReference type="PANTHER" id="PTHR43968">
    <property type="match status" value="1"/>
</dbReference>
<organism evidence="3 4">
    <name type="scientific">Rhizodiscina lignyota</name>
    <dbReference type="NCBI Taxonomy" id="1504668"/>
    <lineage>
        <taxon>Eukaryota</taxon>
        <taxon>Fungi</taxon>
        <taxon>Dikarya</taxon>
        <taxon>Ascomycota</taxon>
        <taxon>Pezizomycotina</taxon>
        <taxon>Dothideomycetes</taxon>
        <taxon>Pleosporomycetidae</taxon>
        <taxon>Aulographales</taxon>
        <taxon>Rhizodiscinaceae</taxon>
        <taxon>Rhizodiscina</taxon>
    </lineage>
</organism>
<dbReference type="InterPro" id="IPR036249">
    <property type="entry name" value="Thioredoxin-like_sf"/>
</dbReference>
<gene>
    <name evidence="3" type="ORF">NA57DRAFT_65658</name>
</gene>
<dbReference type="Proteomes" id="UP000799772">
    <property type="component" value="Unassembled WGS sequence"/>
</dbReference>
<comment type="caution">
    <text evidence="3">The sequence shown here is derived from an EMBL/GenBank/DDBJ whole genome shotgun (WGS) entry which is preliminary data.</text>
</comment>
<dbReference type="SFLD" id="SFLDS00019">
    <property type="entry name" value="Glutathione_Transferase_(cytos"/>
    <property type="match status" value="1"/>
</dbReference>
<name>A0A9P4IHF9_9PEZI</name>
<proteinExistence type="predicted"/>
<dbReference type="Gene3D" id="1.20.1050.10">
    <property type="match status" value="1"/>
</dbReference>
<feature type="domain" description="GST N-terminal" evidence="1">
    <location>
        <begin position="1"/>
        <end position="88"/>
    </location>
</feature>
<dbReference type="PROSITE" id="PS50405">
    <property type="entry name" value="GST_CTER"/>
    <property type="match status" value="1"/>
</dbReference>
<dbReference type="PROSITE" id="PS50404">
    <property type="entry name" value="GST_NTER"/>
    <property type="match status" value="1"/>
</dbReference>
<dbReference type="SUPFAM" id="SSF47616">
    <property type="entry name" value="GST C-terminal domain-like"/>
    <property type="match status" value="1"/>
</dbReference>
<dbReference type="InterPro" id="IPR050983">
    <property type="entry name" value="GST_Omega/HSP26"/>
</dbReference>
<evidence type="ECO:0000259" key="2">
    <source>
        <dbReference type="PROSITE" id="PS50405"/>
    </source>
</evidence>
<dbReference type="OrthoDB" id="202840at2759"/>
<sequence length="249" mass="27709">MTLYTNHSCPYAHRAHIALKELGLSCDEVFIDLEKPREPWYLEVNPRGLVPSLVLHNSPLATPPHDTVTLTESAIVAQFLADLYPSHLLPASNSPEGALRRARIAFFTDTYDSKVAPFLWKSLLADSEADKEARCVEWAAALKKEIEPLLSDAKPFFGGSEKITMAEVIIAPFILRADAYVRHGLLPASLGKELDSLPNFSRWAQAITKAESVLEIWEEDITMKQSKSKLAQMQEKKAKEALLKRVGGT</sequence>
<dbReference type="CDD" id="cd00570">
    <property type="entry name" value="GST_N_family"/>
    <property type="match status" value="1"/>
</dbReference>
<dbReference type="AlphaFoldDB" id="A0A9P4IHF9"/>
<evidence type="ECO:0000313" key="4">
    <source>
        <dbReference type="Proteomes" id="UP000799772"/>
    </source>
</evidence>